<gene>
    <name evidence="1" type="ORF">METZ01_LOCUS165086</name>
</gene>
<dbReference type="EMBL" id="UINC01029466">
    <property type="protein sequence ID" value="SVB12232.1"/>
    <property type="molecule type" value="Genomic_DNA"/>
</dbReference>
<reference evidence="1" key="1">
    <citation type="submission" date="2018-05" db="EMBL/GenBank/DDBJ databases">
        <authorList>
            <person name="Lanie J.A."/>
            <person name="Ng W.-L."/>
            <person name="Kazmierczak K.M."/>
            <person name="Andrzejewski T.M."/>
            <person name="Davidsen T.M."/>
            <person name="Wayne K.J."/>
            <person name="Tettelin H."/>
            <person name="Glass J.I."/>
            <person name="Rusch D."/>
            <person name="Podicherti R."/>
            <person name="Tsui H.-C.T."/>
            <person name="Winkler M.E."/>
        </authorList>
    </citation>
    <scope>NUCLEOTIDE SEQUENCE</scope>
</reference>
<dbReference type="AlphaFoldDB" id="A0A382BG25"/>
<evidence type="ECO:0000313" key="1">
    <source>
        <dbReference type="EMBL" id="SVB12232.1"/>
    </source>
</evidence>
<accession>A0A382BG25</accession>
<protein>
    <submittedName>
        <fullName evidence="1">Uncharacterized protein</fullName>
    </submittedName>
</protein>
<organism evidence="1">
    <name type="scientific">marine metagenome</name>
    <dbReference type="NCBI Taxonomy" id="408172"/>
    <lineage>
        <taxon>unclassified sequences</taxon>
        <taxon>metagenomes</taxon>
        <taxon>ecological metagenomes</taxon>
    </lineage>
</organism>
<name>A0A382BG25_9ZZZZ</name>
<sequence>MPFLELLEKEIIEFKNVIEFGALLEGRKEVIRLVLLPDDFFTLKEFFEHYFPAFSIKSSTFVMKDVFNTTMELDIGWAQFDRFQHRVPSSNDPNGERVVFVGLERAVHEAWCIEEEGCQDGLTAHRYGYPNCCGISYKQISKKNLWLDIFLGPPNKFSKFDLLANRFASITSPWLTYHFDYFPCSVKCEKTLKICKLNREMLKRSDLSEFVALIDDHLSGVLILFEDSVWYLHLHELSMGNWQFDQGKDPVVSGGKSSGLKFKGLRLEPKSASALINSNWWHTDTGKVGIYVFSN</sequence>
<proteinExistence type="predicted"/>